<dbReference type="GO" id="GO:0090313">
    <property type="term" value="P:regulation of protein targeting to membrane"/>
    <property type="evidence" value="ECO:0007669"/>
    <property type="project" value="TreeGrafter"/>
</dbReference>
<protein>
    <submittedName>
        <fullName evidence="3">Uncharacterized protein</fullName>
    </submittedName>
</protein>
<dbReference type="STRING" id="756272.Plabr_3981"/>
<reference evidence="4" key="1">
    <citation type="submission" date="2011-02" db="EMBL/GenBank/DDBJ databases">
        <title>The complete genome of Planctomyces brasiliensis DSM 5305.</title>
        <authorList>
            <person name="Lucas S."/>
            <person name="Copeland A."/>
            <person name="Lapidus A."/>
            <person name="Bruce D."/>
            <person name="Goodwin L."/>
            <person name="Pitluck S."/>
            <person name="Kyrpides N."/>
            <person name="Mavromatis K."/>
            <person name="Pagani I."/>
            <person name="Ivanova N."/>
            <person name="Ovchinnikova G."/>
            <person name="Lu M."/>
            <person name="Detter J.C."/>
            <person name="Han C."/>
            <person name="Land M."/>
            <person name="Hauser L."/>
            <person name="Markowitz V."/>
            <person name="Cheng J.-F."/>
            <person name="Hugenholtz P."/>
            <person name="Woyke T."/>
            <person name="Wu D."/>
            <person name="Tindall B."/>
            <person name="Pomrenke H.G."/>
            <person name="Brambilla E."/>
            <person name="Klenk H.-P."/>
            <person name="Eisen J.A."/>
        </authorList>
    </citation>
    <scope>NUCLEOTIDE SEQUENCE [LARGE SCALE GENOMIC DNA]</scope>
    <source>
        <strain evidence="4">ATCC 49424 / DSM 5305 / JCM 21570 / NBRC 103401 / IFAM 1448</strain>
    </source>
</reference>
<evidence type="ECO:0000256" key="2">
    <source>
        <dbReference type="SAM" id="Phobius"/>
    </source>
</evidence>
<dbReference type="OrthoDB" id="223541at2"/>
<gene>
    <name evidence="3" type="ordered locus">Plabr_3981</name>
</gene>
<dbReference type="InterPro" id="IPR052894">
    <property type="entry name" value="AsmA-related"/>
</dbReference>
<keyword evidence="4" id="KW-1185">Reference proteome</keyword>
<evidence type="ECO:0000256" key="1">
    <source>
        <dbReference type="SAM" id="MobiDB-lite"/>
    </source>
</evidence>
<dbReference type="PANTHER" id="PTHR30441:SF8">
    <property type="entry name" value="DUF748 DOMAIN-CONTAINING PROTEIN"/>
    <property type="match status" value="1"/>
</dbReference>
<name>F0SFV1_RUBBR</name>
<dbReference type="AlphaFoldDB" id="F0SFV1"/>
<dbReference type="EMBL" id="CP002546">
    <property type="protein sequence ID" value="ADY61558.1"/>
    <property type="molecule type" value="Genomic_DNA"/>
</dbReference>
<proteinExistence type="predicted"/>
<accession>F0SFV1</accession>
<dbReference type="eggNOG" id="COG2982">
    <property type="taxonomic scope" value="Bacteria"/>
</dbReference>
<keyword evidence="2" id="KW-0812">Transmembrane</keyword>
<dbReference type="Proteomes" id="UP000006860">
    <property type="component" value="Chromosome"/>
</dbReference>
<feature type="region of interest" description="Disordered" evidence="1">
    <location>
        <begin position="1135"/>
        <end position="1162"/>
    </location>
</feature>
<dbReference type="HOGENOM" id="CLU_278453_0_0_0"/>
<dbReference type="RefSeq" id="WP_013630275.1">
    <property type="nucleotide sequence ID" value="NC_015174.1"/>
</dbReference>
<evidence type="ECO:0000313" key="3">
    <source>
        <dbReference type="EMBL" id="ADY61558.1"/>
    </source>
</evidence>
<keyword evidence="2" id="KW-0472">Membrane</keyword>
<sequence length="1162" mass="129788">MKTLLQRLNALRLPRLRKSRPTVRKRSWLGFCFESITALLIVAGGIALVVAVAVLWGWSQRDEFLTSMIRKELAEKHADWNISFANAELDHRGRVVLANVTVNPHGDAEPLCAMQGLRVTVDRELLLDHGKVDVKAVEVNRPKLTLIRTFDGQWNWQNLPLTGDNDKPVPLIKIRDACVAVVWEHAEFERALRLQVDAVDVDLTPTSQHGYTFKGVGREETLGQSQFSGTFDARHKTWELTGHLKGLSIDQPFLQAAAMLSPDAERVISRLGESQFRKDQPEVPGSSPNSNANEIRTAQLKEPAVLANTAASRITVGDNAFSLKLLANLQFHCSRQLDAEADFSVFADLVSGQLEHPDIPMPLDRIRGQIAVDRRGIRFEQMQLASGRMSAEVSGAWNWIRPEQQAAANADELLVTLKNYQVSPQTRDFLPHSLHNLFDELNPAGELSISFGLRRGEDRPIDFDLYNAQVRNASIRHQMFSYPVSGIQGTIVRTDHGIGPEAWALEMSGLAAEREVTATGTVLDPGPDCETVFDVNVEQLPIDDQFYRALRPNERDVMQYIGLQGMADVHCVIVRKLELGRKPIIRLDADVYQAALQVKSFPLGIRELSGHVNMDESGWQFTRLTGLHGDTRVNGFGTVVPEGNEWRLGLTVSAQQAHFDHDLYLAMKSTGSEVACVWDLLRPRGDFGVTVNIGWLSGQESVKVDVPLMKLHNCEFNPTVFPWRMSDIEATMAINSDGTVAFENLKAKHDQSRIETSGTFALRENYWQLRFEKLIVDDLFPDQELLAALPKTTRQLLESTQLQHPCSVTGMLEFKGDYEGEVVTAAWDTKVVFNQIDLFLGVEIDQASGSAELQGLMDRNGVVTVPRGRIAIDSCWVLGYHVTDVKGPLKVTPDEIVLGSAKMFEPESPEEEWATVSRDERMTGRIFGGELFLDLMARRTTSMPYWLRCTLSRADLEQWAIESNYGQADIKGEVNGYIDLAGDAVSERNMVGNGRLLISPAALYELPVMLQMFQSLRFAPVDDTAFRDAYAQFRILDEKFVFDEIGLLGDSMSLFGQGTIRFDRTIDLDFVYRPARRGGINLASQVLNRLEGVLPVLFTVEVEGTVDVPKVKVQDGVRETLRGFAKMLEVGPSTLRPPRILPPPRVRIQTPPQAAQPLVPSF</sequence>
<dbReference type="KEGG" id="pbs:Plabr_3981"/>
<dbReference type="GO" id="GO:0005886">
    <property type="term" value="C:plasma membrane"/>
    <property type="evidence" value="ECO:0007669"/>
    <property type="project" value="TreeGrafter"/>
</dbReference>
<organism evidence="3 4">
    <name type="scientific">Rubinisphaera brasiliensis (strain ATCC 49424 / DSM 5305 / JCM 21570 / IAM 15109 / NBRC 103401 / IFAM 1448)</name>
    <name type="common">Planctomyces brasiliensis</name>
    <dbReference type="NCBI Taxonomy" id="756272"/>
    <lineage>
        <taxon>Bacteria</taxon>
        <taxon>Pseudomonadati</taxon>
        <taxon>Planctomycetota</taxon>
        <taxon>Planctomycetia</taxon>
        <taxon>Planctomycetales</taxon>
        <taxon>Planctomycetaceae</taxon>
        <taxon>Rubinisphaera</taxon>
    </lineage>
</organism>
<dbReference type="PANTHER" id="PTHR30441">
    <property type="entry name" value="DUF748 DOMAIN-CONTAINING PROTEIN"/>
    <property type="match status" value="1"/>
</dbReference>
<keyword evidence="2" id="KW-1133">Transmembrane helix</keyword>
<evidence type="ECO:0000313" key="4">
    <source>
        <dbReference type="Proteomes" id="UP000006860"/>
    </source>
</evidence>
<feature type="transmembrane region" description="Helical" evidence="2">
    <location>
        <begin position="28"/>
        <end position="58"/>
    </location>
</feature>